<evidence type="ECO:0000313" key="2">
    <source>
        <dbReference type="EMBL" id="KAF2881913.1"/>
    </source>
</evidence>
<accession>A0A8K0CCB2</accession>
<name>A0A8K0CCB2_IGNLU</name>
<organism evidence="2 3">
    <name type="scientific">Ignelater luminosus</name>
    <name type="common">Cucubano</name>
    <name type="synonym">Pyrophorus luminosus</name>
    <dbReference type="NCBI Taxonomy" id="2038154"/>
    <lineage>
        <taxon>Eukaryota</taxon>
        <taxon>Metazoa</taxon>
        <taxon>Ecdysozoa</taxon>
        <taxon>Arthropoda</taxon>
        <taxon>Hexapoda</taxon>
        <taxon>Insecta</taxon>
        <taxon>Pterygota</taxon>
        <taxon>Neoptera</taxon>
        <taxon>Endopterygota</taxon>
        <taxon>Coleoptera</taxon>
        <taxon>Polyphaga</taxon>
        <taxon>Elateriformia</taxon>
        <taxon>Elateroidea</taxon>
        <taxon>Elateridae</taxon>
        <taxon>Agrypninae</taxon>
        <taxon>Pyrophorini</taxon>
        <taxon>Ignelater</taxon>
    </lineage>
</organism>
<keyword evidence="3" id="KW-1185">Reference proteome</keyword>
<comment type="caution">
    <text evidence="2">The sequence shown here is derived from an EMBL/GenBank/DDBJ whole genome shotgun (WGS) entry which is preliminary data.</text>
</comment>
<protein>
    <submittedName>
        <fullName evidence="2">Uncharacterized protein</fullName>
    </submittedName>
</protein>
<dbReference type="EMBL" id="VTPC01090684">
    <property type="protein sequence ID" value="KAF2881913.1"/>
    <property type="molecule type" value="Genomic_DNA"/>
</dbReference>
<sequence>MGSATAARNTSRRNRGALLSLNASSALTNAKRPAKSPPSAPNIEARTRLTTKNASGTPLLRGLGDSRDRPKVGLLCASCRETGTYWPCKPARERAVARHCRIVSDDASVPVNLYGLTGLSDQATTSDDAEPKPQTFLPWKELDHAKVEAFADKLKQQCLPNIGRINKTTNIANCRFREGSEANQGDPGQKSFRSRRHYQQGTQGSFEQSHRQQWKCVFSAKLQADQSFACDGQDCQKHRANLRQPIIEVIKSELNCWFLDNQTLGSVPETVLKDFYKIKELFSKMGLEINPEVKQNFYKGLCEPESGAWLNVLPLISSDTLQDNNSFKIAIGLRLGLNLNPTHTCVCGKTVLPNGHHGLSRKKVYGKISRHRRINEIIRAPLNTAGYPSTLELPGLSQTDNKRPDGMTHF</sequence>
<dbReference type="Proteomes" id="UP000801492">
    <property type="component" value="Unassembled WGS sequence"/>
</dbReference>
<proteinExistence type="predicted"/>
<feature type="region of interest" description="Disordered" evidence="1">
    <location>
        <begin position="389"/>
        <end position="410"/>
    </location>
</feature>
<gene>
    <name evidence="2" type="ORF">ILUMI_24257</name>
</gene>
<evidence type="ECO:0000313" key="3">
    <source>
        <dbReference type="Proteomes" id="UP000801492"/>
    </source>
</evidence>
<dbReference type="OrthoDB" id="2016582at2759"/>
<evidence type="ECO:0000256" key="1">
    <source>
        <dbReference type="SAM" id="MobiDB-lite"/>
    </source>
</evidence>
<feature type="compositionally biased region" description="Low complexity" evidence="1">
    <location>
        <begin position="16"/>
        <end position="31"/>
    </location>
</feature>
<feature type="region of interest" description="Disordered" evidence="1">
    <location>
        <begin position="1"/>
        <end position="65"/>
    </location>
</feature>
<reference evidence="2" key="1">
    <citation type="submission" date="2019-08" db="EMBL/GenBank/DDBJ databases">
        <title>The genome of the North American firefly Photinus pyralis.</title>
        <authorList>
            <consortium name="Photinus pyralis genome working group"/>
            <person name="Fallon T.R."/>
            <person name="Sander Lower S.E."/>
            <person name="Weng J.-K."/>
        </authorList>
    </citation>
    <scope>NUCLEOTIDE SEQUENCE</scope>
    <source>
        <strain evidence="2">TRF0915ILg1</strain>
        <tissue evidence="2">Whole body</tissue>
    </source>
</reference>
<dbReference type="AlphaFoldDB" id="A0A8K0CCB2"/>
<feature type="region of interest" description="Disordered" evidence="1">
    <location>
        <begin position="176"/>
        <end position="206"/>
    </location>
</feature>
<feature type="compositionally biased region" description="Basic and acidic residues" evidence="1">
    <location>
        <begin position="400"/>
        <end position="410"/>
    </location>
</feature>